<name>A0A2G9U075_TELCI</name>
<dbReference type="PANTHER" id="PTHR23291:SF112">
    <property type="entry name" value="GROWTH HORMONE-INDUCIBLE TRANSMEMBRANE PROTEIN"/>
    <property type="match status" value="1"/>
</dbReference>
<evidence type="ECO:0000256" key="5">
    <source>
        <dbReference type="RuleBase" id="RU004379"/>
    </source>
</evidence>
<gene>
    <name evidence="6" type="ORF">TELCIR_15542</name>
</gene>
<dbReference type="GO" id="GO:0005743">
    <property type="term" value="C:mitochondrial inner membrane"/>
    <property type="evidence" value="ECO:0007669"/>
    <property type="project" value="TreeGrafter"/>
</dbReference>
<comment type="subcellular location">
    <subcellularLocation>
        <location evidence="1">Membrane</location>
        <topology evidence="1">Multi-pass membrane protein</topology>
    </subcellularLocation>
</comment>
<accession>A0A2G9U075</accession>
<feature type="transmembrane region" description="Helical" evidence="5">
    <location>
        <begin position="57"/>
        <end position="77"/>
    </location>
</feature>
<evidence type="ECO:0000313" key="7">
    <source>
        <dbReference type="Proteomes" id="UP000230423"/>
    </source>
</evidence>
<dbReference type="OrthoDB" id="7933078at2759"/>
<sequence length="127" mass="13881">MRAAWYTAGIVGGLSATAITAPSEKFLMMTGPLAMGLGVVFVANIGTFFFHPGSALGAGLMSIVMYGGLILFSAFLLHDTQRVVQHAQIYPRREDVMYGMQPIRSYDPINAQLSIYMDVLNIFIRMA</sequence>
<feature type="transmembrane region" description="Helical" evidence="5">
    <location>
        <begin position="28"/>
        <end position="50"/>
    </location>
</feature>
<reference evidence="6 7" key="1">
    <citation type="submission" date="2015-09" db="EMBL/GenBank/DDBJ databases">
        <title>Draft genome of the parasitic nematode Teladorsagia circumcincta isolate WARC Sus (inbred).</title>
        <authorList>
            <person name="Mitreva M."/>
        </authorList>
    </citation>
    <scope>NUCLEOTIDE SEQUENCE [LARGE SCALE GENOMIC DNA]</scope>
    <source>
        <strain evidence="6 7">S</strain>
    </source>
</reference>
<keyword evidence="3 5" id="KW-1133">Transmembrane helix</keyword>
<evidence type="ECO:0000313" key="6">
    <source>
        <dbReference type="EMBL" id="PIO62880.1"/>
    </source>
</evidence>
<evidence type="ECO:0000256" key="1">
    <source>
        <dbReference type="ARBA" id="ARBA00004141"/>
    </source>
</evidence>
<proteinExistence type="inferred from homology"/>
<evidence type="ECO:0000256" key="4">
    <source>
        <dbReference type="ARBA" id="ARBA00023136"/>
    </source>
</evidence>
<dbReference type="EMBL" id="KZ351547">
    <property type="protein sequence ID" value="PIO62880.1"/>
    <property type="molecule type" value="Genomic_DNA"/>
</dbReference>
<comment type="similarity">
    <text evidence="5">Belongs to the BI1 family.</text>
</comment>
<comment type="caution">
    <text evidence="5">Lacks conserved residue(s) required for the propagation of feature annotation.</text>
</comment>
<keyword evidence="7" id="KW-1185">Reference proteome</keyword>
<organism evidence="6 7">
    <name type="scientific">Teladorsagia circumcincta</name>
    <name type="common">Brown stomach worm</name>
    <name type="synonym">Ostertagia circumcincta</name>
    <dbReference type="NCBI Taxonomy" id="45464"/>
    <lineage>
        <taxon>Eukaryota</taxon>
        <taxon>Metazoa</taxon>
        <taxon>Ecdysozoa</taxon>
        <taxon>Nematoda</taxon>
        <taxon>Chromadorea</taxon>
        <taxon>Rhabditida</taxon>
        <taxon>Rhabditina</taxon>
        <taxon>Rhabditomorpha</taxon>
        <taxon>Strongyloidea</taxon>
        <taxon>Trichostrongylidae</taxon>
        <taxon>Teladorsagia</taxon>
    </lineage>
</organism>
<dbReference type="Pfam" id="PF01027">
    <property type="entry name" value="Bax1-I"/>
    <property type="match status" value="1"/>
</dbReference>
<dbReference type="PANTHER" id="PTHR23291">
    <property type="entry name" value="BAX INHIBITOR-RELATED"/>
    <property type="match status" value="1"/>
</dbReference>
<evidence type="ECO:0000256" key="2">
    <source>
        <dbReference type="ARBA" id="ARBA00022692"/>
    </source>
</evidence>
<evidence type="ECO:0000256" key="3">
    <source>
        <dbReference type="ARBA" id="ARBA00022989"/>
    </source>
</evidence>
<dbReference type="InterPro" id="IPR006214">
    <property type="entry name" value="Bax_inhibitor_1-related"/>
</dbReference>
<keyword evidence="4 5" id="KW-0472">Membrane</keyword>
<dbReference type="AlphaFoldDB" id="A0A2G9U075"/>
<dbReference type="Proteomes" id="UP000230423">
    <property type="component" value="Unassembled WGS sequence"/>
</dbReference>
<protein>
    <submittedName>
        <fullName evidence="6">Uncharacterized protein</fullName>
    </submittedName>
</protein>
<keyword evidence="2 5" id="KW-0812">Transmembrane</keyword>